<dbReference type="InterPro" id="IPR039422">
    <property type="entry name" value="MarR/SlyA-like"/>
</dbReference>
<dbReference type="PANTHER" id="PTHR33164">
    <property type="entry name" value="TRANSCRIPTIONAL REGULATOR, MARR FAMILY"/>
    <property type="match status" value="1"/>
</dbReference>
<dbReference type="InterPro" id="IPR000835">
    <property type="entry name" value="HTH_MarR-typ"/>
</dbReference>
<dbReference type="AlphaFoldDB" id="M2YEU8"/>
<dbReference type="EMBL" id="ANHZ02000005">
    <property type="protein sequence ID" value="EME37119.1"/>
    <property type="molecule type" value="Genomic_DNA"/>
</dbReference>
<dbReference type="PRINTS" id="PR00598">
    <property type="entry name" value="HTHMARR"/>
</dbReference>
<dbReference type="RefSeq" id="WP_006214035.1">
    <property type="nucleotide sequence ID" value="NZ_ANHZ02000005.1"/>
</dbReference>
<dbReference type="Pfam" id="PF12802">
    <property type="entry name" value="MarR_2"/>
    <property type="match status" value="1"/>
</dbReference>
<sequence>MVEPQWLNDDEREAWLALVALMFKMPGTIERQLVDDEDLSLAEYLVLAMLSEAPDRSHRMSDLAAATFTGQSRLSRIVARLERHDYVRRSANAQDRRVVVAQLTQDGFEKVRSAAPGHVAHVREEIFDRLSAQQVEQIARIARDLTDGVEPPRV</sequence>
<dbReference type="PANTHER" id="PTHR33164:SF99">
    <property type="entry name" value="MARR FAMILY REGULATORY PROTEIN"/>
    <property type="match status" value="1"/>
</dbReference>
<name>M2YEU8_9MICC</name>
<dbReference type="InterPro" id="IPR036390">
    <property type="entry name" value="WH_DNA-bd_sf"/>
</dbReference>
<protein>
    <submittedName>
        <fullName evidence="2">Transcriptional regulator, MarR family</fullName>
    </submittedName>
</protein>
<dbReference type="GeneID" id="93316069"/>
<dbReference type="STRING" id="71999.KPaMU14_11985"/>
<dbReference type="Proteomes" id="UP000009877">
    <property type="component" value="Unassembled WGS sequence"/>
</dbReference>
<dbReference type="PROSITE" id="PS50995">
    <property type="entry name" value="HTH_MARR_2"/>
    <property type="match status" value="1"/>
</dbReference>
<dbReference type="GO" id="GO:0006950">
    <property type="term" value="P:response to stress"/>
    <property type="evidence" value="ECO:0007669"/>
    <property type="project" value="TreeGrafter"/>
</dbReference>
<gene>
    <name evidence="2" type="ORF">C884_02033</name>
</gene>
<evidence type="ECO:0000313" key="3">
    <source>
        <dbReference type="Proteomes" id="UP000009877"/>
    </source>
</evidence>
<dbReference type="SMART" id="SM00347">
    <property type="entry name" value="HTH_MARR"/>
    <property type="match status" value="1"/>
</dbReference>
<keyword evidence="3" id="KW-1185">Reference proteome</keyword>
<accession>M2YEU8</accession>
<organism evidence="2 3">
    <name type="scientific">Kocuria palustris PEL</name>
    <dbReference type="NCBI Taxonomy" id="1236550"/>
    <lineage>
        <taxon>Bacteria</taxon>
        <taxon>Bacillati</taxon>
        <taxon>Actinomycetota</taxon>
        <taxon>Actinomycetes</taxon>
        <taxon>Micrococcales</taxon>
        <taxon>Micrococcaceae</taxon>
        <taxon>Kocuria</taxon>
    </lineage>
</organism>
<dbReference type="GO" id="GO:0003700">
    <property type="term" value="F:DNA-binding transcription factor activity"/>
    <property type="evidence" value="ECO:0007669"/>
    <property type="project" value="InterPro"/>
</dbReference>
<evidence type="ECO:0000313" key="2">
    <source>
        <dbReference type="EMBL" id="EME37119.1"/>
    </source>
</evidence>
<comment type="caution">
    <text evidence="2">The sequence shown here is derived from an EMBL/GenBank/DDBJ whole genome shotgun (WGS) entry which is preliminary data.</text>
</comment>
<dbReference type="InterPro" id="IPR036388">
    <property type="entry name" value="WH-like_DNA-bd_sf"/>
</dbReference>
<proteinExistence type="predicted"/>
<dbReference type="Gene3D" id="1.10.10.10">
    <property type="entry name" value="Winged helix-like DNA-binding domain superfamily/Winged helix DNA-binding domain"/>
    <property type="match status" value="1"/>
</dbReference>
<dbReference type="SUPFAM" id="SSF46785">
    <property type="entry name" value="Winged helix' DNA-binding domain"/>
    <property type="match status" value="1"/>
</dbReference>
<reference evidence="2 3" key="1">
    <citation type="journal article" date="2014" name="Genome Announc.">
        <title>Draft Genome Sequence of Kocuria palustris PEL.</title>
        <authorList>
            <person name="Sharma G."/>
            <person name="Khatri I."/>
            <person name="Subramanian S."/>
        </authorList>
    </citation>
    <scope>NUCLEOTIDE SEQUENCE [LARGE SCALE GENOMIC DNA]</scope>
    <source>
        <strain evidence="2 3">PEL</strain>
    </source>
</reference>
<feature type="domain" description="HTH marR-type" evidence="1">
    <location>
        <begin position="11"/>
        <end position="147"/>
    </location>
</feature>
<evidence type="ECO:0000259" key="1">
    <source>
        <dbReference type="PROSITE" id="PS50995"/>
    </source>
</evidence>